<evidence type="ECO:0000313" key="6">
    <source>
        <dbReference type="EMBL" id="MWB78749.1"/>
    </source>
</evidence>
<gene>
    <name evidence="6" type="ORF">GLS40_11980</name>
</gene>
<dbReference type="GO" id="GO:0045892">
    <property type="term" value="P:negative regulation of DNA-templated transcription"/>
    <property type="evidence" value="ECO:0007669"/>
    <property type="project" value="TreeGrafter"/>
</dbReference>
<protein>
    <submittedName>
        <fullName evidence="6">Helix-turn-helix domain-containing protein</fullName>
    </submittedName>
</protein>
<dbReference type="PROSITE" id="PS51077">
    <property type="entry name" value="HTH_ICLR"/>
    <property type="match status" value="1"/>
</dbReference>
<proteinExistence type="predicted"/>
<feature type="domain" description="IclR-ED" evidence="5">
    <location>
        <begin position="73"/>
        <end position="253"/>
    </location>
</feature>
<feature type="domain" description="HTH iclR-type" evidence="4">
    <location>
        <begin position="10"/>
        <end position="72"/>
    </location>
</feature>
<dbReference type="PANTHER" id="PTHR30136:SF24">
    <property type="entry name" value="HTH-TYPE TRANSCRIPTIONAL REPRESSOR ALLR"/>
    <property type="match status" value="1"/>
</dbReference>
<dbReference type="SMART" id="SM00346">
    <property type="entry name" value="HTH_ICLR"/>
    <property type="match status" value="1"/>
</dbReference>
<evidence type="ECO:0000259" key="4">
    <source>
        <dbReference type="PROSITE" id="PS51077"/>
    </source>
</evidence>
<evidence type="ECO:0000256" key="1">
    <source>
        <dbReference type="ARBA" id="ARBA00023015"/>
    </source>
</evidence>
<dbReference type="EMBL" id="WNXQ01000006">
    <property type="protein sequence ID" value="MWB78749.1"/>
    <property type="molecule type" value="Genomic_DNA"/>
</dbReference>
<dbReference type="InterPro" id="IPR029016">
    <property type="entry name" value="GAF-like_dom_sf"/>
</dbReference>
<dbReference type="Proteomes" id="UP000443843">
    <property type="component" value="Unassembled WGS sequence"/>
</dbReference>
<keyword evidence="1" id="KW-0805">Transcription regulation</keyword>
<dbReference type="SUPFAM" id="SSF55781">
    <property type="entry name" value="GAF domain-like"/>
    <property type="match status" value="1"/>
</dbReference>
<accession>A0A844WG47</accession>
<evidence type="ECO:0000256" key="3">
    <source>
        <dbReference type="ARBA" id="ARBA00023163"/>
    </source>
</evidence>
<dbReference type="InterPro" id="IPR050707">
    <property type="entry name" value="HTH_MetabolicPath_Reg"/>
</dbReference>
<dbReference type="Pfam" id="PF01614">
    <property type="entry name" value="IclR_C"/>
    <property type="match status" value="1"/>
</dbReference>
<dbReference type="InterPro" id="IPR014757">
    <property type="entry name" value="Tscrpt_reg_IclR_C"/>
</dbReference>
<dbReference type="InterPro" id="IPR005471">
    <property type="entry name" value="Tscrpt_reg_IclR_N"/>
</dbReference>
<reference evidence="6 7" key="1">
    <citation type="submission" date="2019-11" db="EMBL/GenBank/DDBJ databases">
        <title>Pseudooceanicola pacifica sp. nov., isolated from deep-sea sediment of the Pacific Ocean.</title>
        <authorList>
            <person name="Lyu L."/>
        </authorList>
    </citation>
    <scope>NUCLEOTIDE SEQUENCE [LARGE SCALE GENOMIC DNA]</scope>
    <source>
        <strain evidence="6 7">216_PA32_1</strain>
    </source>
</reference>
<comment type="caution">
    <text evidence="6">The sequence shown here is derived from an EMBL/GenBank/DDBJ whole genome shotgun (WGS) entry which is preliminary data.</text>
</comment>
<dbReference type="PANTHER" id="PTHR30136">
    <property type="entry name" value="HELIX-TURN-HELIX TRANSCRIPTIONAL REGULATOR, ICLR FAMILY"/>
    <property type="match status" value="1"/>
</dbReference>
<dbReference type="Pfam" id="PF09339">
    <property type="entry name" value="HTH_IclR"/>
    <property type="match status" value="1"/>
</dbReference>
<dbReference type="InterPro" id="IPR036390">
    <property type="entry name" value="WH_DNA-bd_sf"/>
</dbReference>
<evidence type="ECO:0000259" key="5">
    <source>
        <dbReference type="PROSITE" id="PS51078"/>
    </source>
</evidence>
<evidence type="ECO:0000313" key="7">
    <source>
        <dbReference type="Proteomes" id="UP000443843"/>
    </source>
</evidence>
<keyword evidence="2" id="KW-0238">DNA-binding</keyword>
<keyword evidence="7" id="KW-1185">Reference proteome</keyword>
<name>A0A844WG47_9RHOB</name>
<dbReference type="InterPro" id="IPR036388">
    <property type="entry name" value="WH-like_DNA-bd_sf"/>
</dbReference>
<sequence length="256" mass="28098">MKAPEPQKYVGAVENAVRILRRLAQADESEGVAIVARETGMNVSTAFNILKTLTKERLVTFDAQTKSYAIGLGILELAAPMLGRNPTDVIRPIMEQISADHSVLVALWTVTPTGRIVLTDRVVPTRVVHADMRQGARLPDLAGAIGRCIAAVRNPDRETLRDAYGTMRWQREPGFDAYWNDVQQARRDGFAFDFGNLFRGLSMAAVAIRDIEGAPRLGLSAISIADQIDEAGLRDAALALREAGHFIEANMFGRRD</sequence>
<dbReference type="GO" id="GO:0003700">
    <property type="term" value="F:DNA-binding transcription factor activity"/>
    <property type="evidence" value="ECO:0007669"/>
    <property type="project" value="TreeGrafter"/>
</dbReference>
<dbReference type="GO" id="GO:0003677">
    <property type="term" value="F:DNA binding"/>
    <property type="evidence" value="ECO:0007669"/>
    <property type="project" value="UniProtKB-KW"/>
</dbReference>
<organism evidence="6 7">
    <name type="scientific">Pseudooceanicola pacificus</name>
    <dbReference type="NCBI Taxonomy" id="2676438"/>
    <lineage>
        <taxon>Bacteria</taxon>
        <taxon>Pseudomonadati</taxon>
        <taxon>Pseudomonadota</taxon>
        <taxon>Alphaproteobacteria</taxon>
        <taxon>Rhodobacterales</taxon>
        <taxon>Paracoccaceae</taxon>
        <taxon>Pseudooceanicola</taxon>
    </lineage>
</organism>
<keyword evidence="3" id="KW-0804">Transcription</keyword>
<dbReference type="Gene3D" id="3.30.450.40">
    <property type="match status" value="1"/>
</dbReference>
<evidence type="ECO:0000256" key="2">
    <source>
        <dbReference type="ARBA" id="ARBA00023125"/>
    </source>
</evidence>
<dbReference type="AlphaFoldDB" id="A0A844WG47"/>
<dbReference type="PROSITE" id="PS51078">
    <property type="entry name" value="ICLR_ED"/>
    <property type="match status" value="1"/>
</dbReference>
<dbReference type="SUPFAM" id="SSF46785">
    <property type="entry name" value="Winged helix' DNA-binding domain"/>
    <property type="match status" value="1"/>
</dbReference>
<dbReference type="Gene3D" id="1.10.10.10">
    <property type="entry name" value="Winged helix-like DNA-binding domain superfamily/Winged helix DNA-binding domain"/>
    <property type="match status" value="1"/>
</dbReference>
<dbReference type="RefSeq" id="WP_160382964.1">
    <property type="nucleotide sequence ID" value="NZ_WNXQ01000006.1"/>
</dbReference>